<dbReference type="GO" id="GO:0032541">
    <property type="term" value="C:cortical endoplasmic reticulum"/>
    <property type="evidence" value="ECO:0007669"/>
    <property type="project" value="TreeGrafter"/>
</dbReference>
<dbReference type="GO" id="GO:0005739">
    <property type="term" value="C:mitochondrion"/>
    <property type="evidence" value="ECO:0007669"/>
    <property type="project" value="TreeGrafter"/>
</dbReference>
<proteinExistence type="inferred from homology"/>
<feature type="compositionally biased region" description="Basic residues" evidence="6">
    <location>
        <begin position="871"/>
        <end position="883"/>
    </location>
</feature>
<evidence type="ECO:0000256" key="1">
    <source>
        <dbReference type="ARBA" id="ARBA00004167"/>
    </source>
</evidence>
<dbReference type="GO" id="GO:0032934">
    <property type="term" value="F:sterol binding"/>
    <property type="evidence" value="ECO:0007669"/>
    <property type="project" value="TreeGrafter"/>
</dbReference>
<feature type="compositionally biased region" description="Basic and acidic residues" evidence="6">
    <location>
        <begin position="884"/>
        <end position="893"/>
    </location>
</feature>
<protein>
    <recommendedName>
        <fullName evidence="8">VASt domain-containing protein</fullName>
    </recommendedName>
</protein>
<accession>C5MD38</accession>
<organism evidence="9 10">
    <name type="scientific">Candida tropicalis (strain ATCC MYA-3404 / T1)</name>
    <name type="common">Yeast</name>
    <dbReference type="NCBI Taxonomy" id="294747"/>
    <lineage>
        <taxon>Eukaryota</taxon>
        <taxon>Fungi</taxon>
        <taxon>Dikarya</taxon>
        <taxon>Ascomycota</taxon>
        <taxon>Saccharomycotina</taxon>
        <taxon>Pichiomycetes</taxon>
        <taxon>Debaryomycetaceae</taxon>
        <taxon>Candida/Lodderomyces clade</taxon>
        <taxon>Candida</taxon>
    </lineage>
</organism>
<feature type="compositionally biased region" description="Polar residues" evidence="6">
    <location>
        <begin position="289"/>
        <end position="301"/>
    </location>
</feature>
<feature type="region of interest" description="Disordered" evidence="6">
    <location>
        <begin position="866"/>
        <end position="893"/>
    </location>
</feature>
<dbReference type="PANTHER" id="PTHR23319">
    <property type="entry name" value="GRAM DOMAIN CONTAINING 1B, ISOFORM E"/>
    <property type="match status" value="1"/>
</dbReference>
<keyword evidence="5 7" id="KW-0472">Membrane</keyword>
<dbReference type="VEuPathDB" id="FungiDB:CTRG_04139"/>
<name>C5MD38_CANTT</name>
<evidence type="ECO:0000256" key="4">
    <source>
        <dbReference type="ARBA" id="ARBA00022989"/>
    </source>
</evidence>
<dbReference type="GO" id="GO:0140268">
    <property type="term" value="C:endoplasmic reticulum-plasma membrane contact site"/>
    <property type="evidence" value="ECO:0007669"/>
    <property type="project" value="TreeGrafter"/>
</dbReference>
<feature type="transmembrane region" description="Helical" evidence="7">
    <location>
        <begin position="925"/>
        <end position="947"/>
    </location>
</feature>
<dbReference type="GO" id="GO:0120015">
    <property type="term" value="F:sterol transfer activity"/>
    <property type="evidence" value="ECO:0007669"/>
    <property type="project" value="TreeGrafter"/>
</dbReference>
<dbReference type="GeneID" id="8297117"/>
<keyword evidence="4 7" id="KW-1133">Transmembrane helix</keyword>
<dbReference type="AlphaFoldDB" id="C5MD38"/>
<evidence type="ECO:0000313" key="10">
    <source>
        <dbReference type="Proteomes" id="UP000002037"/>
    </source>
</evidence>
<dbReference type="STRING" id="294747.C5MD38"/>
<feature type="compositionally biased region" description="Polar residues" evidence="6">
    <location>
        <begin position="63"/>
        <end position="115"/>
    </location>
</feature>
<feature type="compositionally biased region" description="Polar residues" evidence="6">
    <location>
        <begin position="391"/>
        <end position="410"/>
    </location>
</feature>
<dbReference type="SMART" id="SM00568">
    <property type="entry name" value="GRAM"/>
    <property type="match status" value="1"/>
</dbReference>
<dbReference type="GO" id="GO:0005886">
    <property type="term" value="C:plasma membrane"/>
    <property type="evidence" value="ECO:0007669"/>
    <property type="project" value="TreeGrafter"/>
</dbReference>
<dbReference type="OrthoDB" id="2162691at2759"/>
<dbReference type="InterPro" id="IPR031968">
    <property type="entry name" value="VASt"/>
</dbReference>
<dbReference type="InterPro" id="IPR051482">
    <property type="entry name" value="Cholesterol_transport"/>
</dbReference>
<dbReference type="GO" id="GO:0005789">
    <property type="term" value="C:endoplasmic reticulum membrane"/>
    <property type="evidence" value="ECO:0007669"/>
    <property type="project" value="TreeGrafter"/>
</dbReference>
<evidence type="ECO:0000256" key="3">
    <source>
        <dbReference type="ARBA" id="ARBA00022692"/>
    </source>
</evidence>
<feature type="region of interest" description="Disordered" evidence="6">
    <location>
        <begin position="386"/>
        <end position="410"/>
    </location>
</feature>
<dbReference type="CDD" id="cd13220">
    <property type="entry name" value="PH-GRAM_GRAMDC"/>
    <property type="match status" value="1"/>
</dbReference>
<feature type="compositionally biased region" description="Acidic residues" evidence="6">
    <location>
        <begin position="609"/>
        <end position="646"/>
    </location>
</feature>
<reference evidence="9 10" key="1">
    <citation type="journal article" date="2009" name="Nature">
        <title>Evolution of pathogenicity and sexual reproduction in eight Candida genomes.</title>
        <authorList>
            <person name="Butler G."/>
            <person name="Rasmussen M.D."/>
            <person name="Lin M.F."/>
            <person name="Santos M.A."/>
            <person name="Sakthikumar S."/>
            <person name="Munro C.A."/>
            <person name="Rheinbay E."/>
            <person name="Grabherr M."/>
            <person name="Forche A."/>
            <person name="Reedy J.L."/>
            <person name="Agrafioti I."/>
            <person name="Arnaud M.B."/>
            <person name="Bates S."/>
            <person name="Brown A.J."/>
            <person name="Brunke S."/>
            <person name="Costanzo M.C."/>
            <person name="Fitzpatrick D.A."/>
            <person name="de Groot P.W."/>
            <person name="Harris D."/>
            <person name="Hoyer L.L."/>
            <person name="Hube B."/>
            <person name="Klis F.M."/>
            <person name="Kodira C."/>
            <person name="Lennard N."/>
            <person name="Logue M.E."/>
            <person name="Martin R."/>
            <person name="Neiman A.M."/>
            <person name="Nikolaou E."/>
            <person name="Quail M.A."/>
            <person name="Quinn J."/>
            <person name="Santos M.C."/>
            <person name="Schmitzberger F.F."/>
            <person name="Sherlock G."/>
            <person name="Shah P."/>
            <person name="Silverstein K.A."/>
            <person name="Skrzypek M.S."/>
            <person name="Soll D."/>
            <person name="Staggs R."/>
            <person name="Stansfield I."/>
            <person name="Stumpf M.P."/>
            <person name="Sudbery P.E."/>
            <person name="Srikantha T."/>
            <person name="Zeng Q."/>
            <person name="Berman J."/>
            <person name="Berriman M."/>
            <person name="Heitman J."/>
            <person name="Gow N.A."/>
            <person name="Lorenz M.C."/>
            <person name="Birren B.W."/>
            <person name="Kellis M."/>
            <person name="Cuomo C.A."/>
        </authorList>
    </citation>
    <scope>NUCLEOTIDE SEQUENCE [LARGE SCALE GENOMIC DNA]</scope>
    <source>
        <strain evidence="10">ATCC MYA-3404 / T1</strain>
    </source>
</reference>
<dbReference type="Proteomes" id="UP000002037">
    <property type="component" value="Unassembled WGS sequence"/>
</dbReference>
<dbReference type="RefSeq" id="XP_002549842.1">
    <property type="nucleotide sequence ID" value="XM_002549796.1"/>
</dbReference>
<feature type="region of interest" description="Disordered" evidence="6">
    <location>
        <begin position="1"/>
        <end position="120"/>
    </location>
</feature>
<feature type="compositionally biased region" description="Basic residues" evidence="6">
    <location>
        <begin position="31"/>
        <end position="46"/>
    </location>
</feature>
<keyword evidence="10" id="KW-1185">Reference proteome</keyword>
<dbReference type="PANTHER" id="PTHR23319:SF36">
    <property type="entry name" value="MEMBRANE-ANCHORED LIPID-BINDING PROTEIN LAM4-RELATED"/>
    <property type="match status" value="1"/>
</dbReference>
<feature type="compositionally biased region" description="Low complexity" evidence="6">
    <location>
        <begin position="14"/>
        <end position="28"/>
    </location>
</feature>
<feature type="compositionally biased region" description="Basic residues" evidence="6">
    <location>
        <begin position="1"/>
        <end position="10"/>
    </location>
</feature>
<evidence type="ECO:0000256" key="7">
    <source>
        <dbReference type="SAM" id="Phobius"/>
    </source>
</evidence>
<feature type="region of interest" description="Disordered" evidence="6">
    <location>
        <begin position="167"/>
        <end position="246"/>
    </location>
</feature>
<keyword evidence="3 7" id="KW-0812">Transmembrane</keyword>
<dbReference type="GO" id="GO:0032366">
    <property type="term" value="P:intracellular sterol transport"/>
    <property type="evidence" value="ECO:0007669"/>
    <property type="project" value="TreeGrafter"/>
</dbReference>
<evidence type="ECO:0000256" key="2">
    <source>
        <dbReference type="ARBA" id="ARBA00006582"/>
    </source>
</evidence>
<feature type="compositionally biased region" description="Low complexity" evidence="6">
    <location>
        <begin position="167"/>
        <end position="197"/>
    </location>
</feature>
<sequence length="1062" mass="117612">MGLKLHRKKKTNDDTASSTSSQSFANSSPKSNHRRSLNLFQHHKRMSSSGTFAEDKSFRGMINSINRSHSQSRPQTNNVNTSQIESGNQTPRTLPSSPTISRSNSMTKTSGNALQLPQKDVDMPGTSLIISNDELERVVKQPEGASGVDISISPNNGSQLLLNVPDKQQTNTSQTSSQHPPTHQPPTKTSTLDSSSDLQEHQHHHHHQSQQPAKSESGGFLSMFLNTGPAKSATPQEGNIDPNDKKKEHTSFAARLDNLLKGVKHEESKASLTGEGGGAEEQTDREIGRTSTDMKSVHSLTQDVQFEPVRESPLKTLGNGDLKLDDFDANVPGGLPDTEFVGSRRPSFRSADSTTKRAISPDRENNSVPVGNQVQAISNGNDLKRLKRRSGMSNGDRQSSVGRSSFVDNQTILSSDDHRSTIGAIRSRTSEVQDDLDILSDSELENLDNIVDYSKKIKHASRKRDKEFHQVFKKLPSGEKLIDEFSCAFSKDILVQGKMYLSDHYICFNSNILGWVTNLIIPLQEVIQIEKKSTAVLFPNGMVIRTLHQKYVFATFLSRDTTFDLITNVWHRVMLENSDIDPKKLQATLERKRRRANSNLSQVSRDESYVDDSDDDLGGSDEDNDDSMADDESGDDTSLDNDDGDNSEEKGTDESDVNGASVAATSGSSKDGNTFKGLPVVGPLTHAPTSTGYTKDSSETFIVEDTIKAPPGVVFLILFGSDTAKYIGILKEQKNFDISESSIKGLSKDNKERNYTYIKPLGGAIGPKQTKCVIEDKVIEYSPDKYYEVEQTTQTPDVPSGNSFKVKTKIFLSWAANNETKIYIVTSIEWSGKSWIKGAIEKGTIDGQKDSMGSLISITNRIIATSGDKKPSKKGSKRSRKGTVRKDVEEEPTKAVVSEPVKPKSIGDQFGDLINSIGDLVPIPFLSNTLVGTIVLIFGMIISFSLFNKITHRHTPKTIEIIPSNLYSSKIQIDGEKYLVLPTIETNFNNERMRRQEEVGIWNWINERSNGKLNLSLNCDSFEKLSNEELKSKYNEQELKEIVRLTKLKLDKLSEKLNDINL</sequence>
<evidence type="ECO:0000256" key="5">
    <source>
        <dbReference type="ARBA" id="ARBA00023136"/>
    </source>
</evidence>
<feature type="region of interest" description="Disordered" evidence="6">
    <location>
        <begin position="592"/>
        <end position="695"/>
    </location>
</feature>
<dbReference type="PROSITE" id="PS51778">
    <property type="entry name" value="VAST"/>
    <property type="match status" value="1"/>
</dbReference>
<evidence type="ECO:0000313" key="9">
    <source>
        <dbReference type="EMBL" id="EER32468.1"/>
    </source>
</evidence>
<dbReference type="KEGG" id="ctp:CTRG_04139"/>
<dbReference type="Gene3D" id="2.30.29.30">
    <property type="entry name" value="Pleckstrin-homology domain (PH domain)/Phosphotyrosine-binding domain (PTB)"/>
    <property type="match status" value="1"/>
</dbReference>
<evidence type="ECO:0000259" key="8">
    <source>
        <dbReference type="PROSITE" id="PS51778"/>
    </source>
</evidence>
<dbReference type="InterPro" id="IPR004182">
    <property type="entry name" value="GRAM"/>
</dbReference>
<comment type="similarity">
    <text evidence="2">Belongs to the YSP2 family.</text>
</comment>
<comment type="subcellular location">
    <subcellularLocation>
        <location evidence="1">Membrane</location>
        <topology evidence="1">Single-pass membrane protein</topology>
    </subcellularLocation>
</comment>
<dbReference type="EMBL" id="GG692399">
    <property type="protein sequence ID" value="EER32468.1"/>
    <property type="molecule type" value="Genomic_DNA"/>
</dbReference>
<feature type="compositionally biased region" description="Polar residues" evidence="6">
    <location>
        <begin position="663"/>
        <end position="672"/>
    </location>
</feature>
<feature type="region of interest" description="Disordered" evidence="6">
    <location>
        <begin position="335"/>
        <end position="370"/>
    </location>
</feature>
<feature type="region of interest" description="Disordered" evidence="6">
    <location>
        <begin position="266"/>
        <end position="301"/>
    </location>
</feature>
<dbReference type="Pfam" id="PF02893">
    <property type="entry name" value="GRAM"/>
    <property type="match status" value="1"/>
</dbReference>
<dbReference type="InterPro" id="IPR011993">
    <property type="entry name" value="PH-like_dom_sf"/>
</dbReference>
<dbReference type="Pfam" id="PF16016">
    <property type="entry name" value="VASt"/>
    <property type="match status" value="1"/>
</dbReference>
<dbReference type="FunFam" id="2.30.29.30:FF:000008">
    <property type="entry name" value="GRAM domain containing 1B"/>
    <property type="match status" value="1"/>
</dbReference>
<evidence type="ECO:0000256" key="6">
    <source>
        <dbReference type="SAM" id="MobiDB-lite"/>
    </source>
</evidence>
<gene>
    <name evidence="9" type="ORF">CTRG_04139</name>
</gene>
<dbReference type="eggNOG" id="KOG1032">
    <property type="taxonomic scope" value="Eukaryota"/>
</dbReference>
<dbReference type="HOGENOM" id="CLU_007409_0_0_1"/>
<feature type="domain" description="VASt" evidence="8">
    <location>
        <begin position="698"/>
        <end position="867"/>
    </location>
</feature>